<evidence type="ECO:0000313" key="2">
    <source>
        <dbReference type="EMBL" id="RPF27309.1"/>
    </source>
</evidence>
<dbReference type="EMBL" id="RKRA01000001">
    <property type="protein sequence ID" value="RPF27309.1"/>
    <property type="molecule type" value="Genomic_DNA"/>
</dbReference>
<reference evidence="2 3" key="1">
    <citation type="submission" date="2018-11" db="EMBL/GenBank/DDBJ databases">
        <title>Sequencing the genomes of 1000 actinobacteria strains.</title>
        <authorList>
            <person name="Klenk H.-P."/>
        </authorList>
    </citation>
    <scope>NUCLEOTIDE SEQUENCE [LARGE SCALE GENOMIC DNA]</scope>
    <source>
        <strain evidence="2 3">DSM 14418</strain>
    </source>
</reference>
<dbReference type="OrthoDB" id="129384at2"/>
<dbReference type="AlphaFoldDB" id="A0A3N4Z231"/>
<dbReference type="Pfam" id="PF12724">
    <property type="entry name" value="Flavodoxin_5"/>
    <property type="match status" value="1"/>
</dbReference>
<feature type="domain" description="Flavodoxin" evidence="1">
    <location>
        <begin position="5"/>
        <end position="133"/>
    </location>
</feature>
<organism evidence="2 3">
    <name type="scientific">Georgenia muralis</name>
    <dbReference type="NCBI Taxonomy" id="154117"/>
    <lineage>
        <taxon>Bacteria</taxon>
        <taxon>Bacillati</taxon>
        <taxon>Actinomycetota</taxon>
        <taxon>Actinomycetes</taxon>
        <taxon>Micrococcales</taxon>
        <taxon>Bogoriellaceae</taxon>
        <taxon>Georgenia</taxon>
    </lineage>
</organism>
<keyword evidence="3" id="KW-1185">Reference proteome</keyword>
<name>A0A3N4Z231_9MICO</name>
<dbReference type="InterPro" id="IPR029039">
    <property type="entry name" value="Flavoprotein-like_sf"/>
</dbReference>
<gene>
    <name evidence="2" type="ORF">EDD32_1787</name>
</gene>
<dbReference type="InterPro" id="IPR026816">
    <property type="entry name" value="Flavodoxin_dom"/>
</dbReference>
<dbReference type="SUPFAM" id="SSF52218">
    <property type="entry name" value="Flavoproteins"/>
    <property type="match status" value="1"/>
</dbReference>
<evidence type="ECO:0000313" key="3">
    <source>
        <dbReference type="Proteomes" id="UP000280726"/>
    </source>
</evidence>
<protein>
    <submittedName>
        <fullName evidence="2">Menaquinone-dependent protoporphyrinogen oxidase</fullName>
    </submittedName>
</protein>
<evidence type="ECO:0000259" key="1">
    <source>
        <dbReference type="Pfam" id="PF12724"/>
    </source>
</evidence>
<dbReference type="Gene3D" id="3.40.50.360">
    <property type="match status" value="1"/>
</dbReference>
<sequence length="172" mass="18026">MHILVTAATKYGSTAATADRLAEILRSAGHEVTQRPPGEVDTLDGVDAVVLGSAVYAGTWLPAARELAHRLEADLAARGVWLFSSGPLGDPRERAEDVHVSSIATAVGAYDHRVFPGAVDPAVLDADDRATIEGLHAPVGDFRDWAAVDGYAREIADGLVSRDLVPAPTLPA</sequence>
<comment type="caution">
    <text evidence="2">The sequence shown here is derived from an EMBL/GenBank/DDBJ whole genome shotgun (WGS) entry which is preliminary data.</text>
</comment>
<accession>A0A3N4Z231</accession>
<dbReference type="Proteomes" id="UP000280726">
    <property type="component" value="Unassembled WGS sequence"/>
</dbReference>
<proteinExistence type="predicted"/>
<dbReference type="RefSeq" id="WP_123916761.1">
    <property type="nucleotide sequence ID" value="NZ_RKRA01000001.1"/>
</dbReference>